<sequence length="307" mass="34323">MSLSSTTNIKQQLSANLGSNAFKYFDCLHSFVTGKISRTEFDETLKPILDVPNLIQLHNALIISLFDSRSHKRHITPSSDAPKPPPRKRRRTLPYQGPDTADEDLGPRSARLKRWTVSLGKPERERIRTLADGSPLIDPPRPRKETDEIAQERGVVLLQERSAPPAERINLICAQNNLNVPARSVPTLMHLACEVKLKQLITHALTLTTNSLVISSITTSNDNPSSHHHSQKVLTTAAFETLFTLAPYDLPNKSAAAMKLALGDREDEDDDRDIPLLKDREVSDQRWQIMALLGERSTVKEALKGVR</sequence>
<evidence type="ECO:0000256" key="3">
    <source>
        <dbReference type="ARBA" id="ARBA00023163"/>
    </source>
</evidence>
<dbReference type="GO" id="GO:0005634">
    <property type="term" value="C:nucleus"/>
    <property type="evidence" value="ECO:0007669"/>
    <property type="project" value="UniProtKB-SubCell"/>
</dbReference>
<evidence type="ECO:0000313" key="7">
    <source>
        <dbReference type="Proteomes" id="UP001383192"/>
    </source>
</evidence>
<keyword evidence="7" id="KW-1185">Reference proteome</keyword>
<evidence type="ECO:0000256" key="5">
    <source>
        <dbReference type="SAM" id="MobiDB-lite"/>
    </source>
</evidence>
<accession>A0AAW0EEP1</accession>
<dbReference type="GO" id="GO:0003713">
    <property type="term" value="F:transcription coactivator activity"/>
    <property type="evidence" value="ECO:0007669"/>
    <property type="project" value="TreeGrafter"/>
</dbReference>
<dbReference type="GO" id="GO:0000124">
    <property type="term" value="C:SAGA complex"/>
    <property type="evidence" value="ECO:0007669"/>
    <property type="project" value="TreeGrafter"/>
</dbReference>
<dbReference type="EMBL" id="JAYKXP010000001">
    <property type="protein sequence ID" value="KAK7062572.1"/>
    <property type="molecule type" value="Genomic_DNA"/>
</dbReference>
<evidence type="ECO:0000256" key="2">
    <source>
        <dbReference type="ARBA" id="ARBA00023015"/>
    </source>
</evidence>
<evidence type="ECO:0000256" key="1">
    <source>
        <dbReference type="ARBA" id="ARBA00004123"/>
    </source>
</evidence>
<gene>
    <name evidence="6" type="ORF">VNI00_000060</name>
</gene>
<dbReference type="AlphaFoldDB" id="A0AAW0EEP1"/>
<keyword evidence="3" id="KW-0804">Transcription</keyword>
<comment type="subcellular location">
    <subcellularLocation>
        <location evidence="1">Nucleus</location>
    </subcellularLocation>
</comment>
<comment type="caution">
    <text evidence="6">The sequence shown here is derived from an EMBL/GenBank/DDBJ whole genome shotgun (WGS) entry which is preliminary data.</text>
</comment>
<evidence type="ECO:0000313" key="6">
    <source>
        <dbReference type="EMBL" id="KAK7062572.1"/>
    </source>
</evidence>
<evidence type="ECO:0000256" key="4">
    <source>
        <dbReference type="ARBA" id="ARBA00023242"/>
    </source>
</evidence>
<proteinExistence type="predicted"/>
<keyword evidence="4" id="KW-0539">Nucleus</keyword>
<dbReference type="GO" id="GO:0006357">
    <property type="term" value="P:regulation of transcription by RNA polymerase II"/>
    <property type="evidence" value="ECO:0007669"/>
    <property type="project" value="TreeGrafter"/>
</dbReference>
<feature type="region of interest" description="Disordered" evidence="5">
    <location>
        <begin position="72"/>
        <end position="107"/>
    </location>
</feature>
<dbReference type="Proteomes" id="UP001383192">
    <property type="component" value="Unassembled WGS sequence"/>
</dbReference>
<evidence type="ECO:0008006" key="8">
    <source>
        <dbReference type="Google" id="ProtNLM"/>
    </source>
</evidence>
<dbReference type="PANTHER" id="PTHR21277">
    <property type="entry name" value="TRANSCRIPTIONAL ADAPTER 1"/>
    <property type="match status" value="1"/>
</dbReference>
<organism evidence="6 7">
    <name type="scientific">Paramarasmius palmivorus</name>
    <dbReference type="NCBI Taxonomy" id="297713"/>
    <lineage>
        <taxon>Eukaryota</taxon>
        <taxon>Fungi</taxon>
        <taxon>Dikarya</taxon>
        <taxon>Basidiomycota</taxon>
        <taxon>Agaricomycotina</taxon>
        <taxon>Agaricomycetes</taxon>
        <taxon>Agaricomycetidae</taxon>
        <taxon>Agaricales</taxon>
        <taxon>Marasmiineae</taxon>
        <taxon>Marasmiaceae</taxon>
        <taxon>Paramarasmius</taxon>
    </lineage>
</organism>
<dbReference type="Pfam" id="PF12767">
    <property type="entry name" value="SAGA-Tad1"/>
    <property type="match status" value="1"/>
</dbReference>
<name>A0AAW0EEP1_9AGAR</name>
<reference evidence="6 7" key="1">
    <citation type="submission" date="2024-01" db="EMBL/GenBank/DDBJ databases">
        <title>A draft genome for a cacao thread blight-causing isolate of Paramarasmius palmivorus.</title>
        <authorList>
            <person name="Baruah I.K."/>
            <person name="Bukari Y."/>
            <person name="Amoako-Attah I."/>
            <person name="Meinhardt L.W."/>
            <person name="Bailey B.A."/>
            <person name="Cohen S.P."/>
        </authorList>
    </citation>
    <scope>NUCLEOTIDE SEQUENCE [LARGE SCALE GENOMIC DNA]</scope>
    <source>
        <strain evidence="6 7">GH-12</strain>
    </source>
</reference>
<keyword evidence="2" id="KW-0805">Transcription regulation</keyword>
<dbReference type="InterPro" id="IPR024738">
    <property type="entry name" value="Hfi1/Tada1"/>
</dbReference>
<protein>
    <recommendedName>
        <fullName evidence="8">Transcriptional regulator of RNA polII, SAGA, subunit-domain-containing protein</fullName>
    </recommendedName>
</protein>
<dbReference type="PANTHER" id="PTHR21277:SF5">
    <property type="entry name" value="TRANSCRIPTIONAL ADAPTER 1"/>
    <property type="match status" value="1"/>
</dbReference>